<dbReference type="EMBL" id="CP000774">
    <property type="protein sequence ID" value="ABS62526.1"/>
    <property type="molecule type" value="Genomic_DNA"/>
</dbReference>
<organism evidence="1 2">
    <name type="scientific">Parvibaculum lavamentivorans (strain DS-1 / DSM 13023 / NCIMB 13966)</name>
    <dbReference type="NCBI Taxonomy" id="402881"/>
    <lineage>
        <taxon>Bacteria</taxon>
        <taxon>Pseudomonadati</taxon>
        <taxon>Pseudomonadota</taxon>
        <taxon>Alphaproteobacteria</taxon>
        <taxon>Hyphomicrobiales</taxon>
        <taxon>Parvibaculaceae</taxon>
        <taxon>Parvibaculum</taxon>
    </lineage>
</organism>
<dbReference type="Pfam" id="PF04860">
    <property type="entry name" value="Phage_portal"/>
    <property type="match status" value="1"/>
</dbReference>
<dbReference type="NCBIfam" id="TIGR01537">
    <property type="entry name" value="portal_HK97"/>
    <property type="match status" value="1"/>
</dbReference>
<keyword evidence="2" id="KW-1185">Reference proteome</keyword>
<dbReference type="InterPro" id="IPR006944">
    <property type="entry name" value="Phage/GTA_portal"/>
</dbReference>
<sequence length="391" mass="43242">MPNPLTSLARLVRPREAKHSRVAPVIALHMQGRAVWTPRDYAPLAEEGYQRNAIAYRCVRMIAEAAASVPWLLYDGARELSEHPLLRLIESPNRGQAGAELFETWYSYLQVAGNAYLELVEVDGAPRELYALRPDRMKAVPGRAGWPEAYEYSVNGRSVTIPCGERSPVLHMRLFHPSDDHYGLSPLEAAAYAIDIHNAAGAWNKALLDNAARPSGALVYKGGEAGANLTEDQFERLKRELAENYQGAANAGRPLLLEGGLDWQSMGLSPKDMDFIEAKRTAAREIALAFGVPPMLLGIPGDNTYSNYREANRAFWRGTVLPLVGRSARALTHWLAPRYEGKLRLWYDADQVEALAADRDALWARVGAADFLSDEEKREAVGYGKVKASST</sequence>
<dbReference type="AlphaFoldDB" id="A7HRJ3"/>
<proteinExistence type="predicted"/>
<gene>
    <name evidence="1" type="ordered locus">Plav_0903</name>
</gene>
<dbReference type="eggNOG" id="COG4695">
    <property type="taxonomic scope" value="Bacteria"/>
</dbReference>
<dbReference type="Proteomes" id="UP000006377">
    <property type="component" value="Chromosome"/>
</dbReference>
<dbReference type="InterPro" id="IPR006427">
    <property type="entry name" value="Portal_HK97"/>
</dbReference>
<dbReference type="HOGENOM" id="CLU_054516_0_0_5"/>
<evidence type="ECO:0000313" key="2">
    <source>
        <dbReference type="Proteomes" id="UP000006377"/>
    </source>
</evidence>
<name>A7HRJ3_PARL1</name>
<accession>A7HRJ3</accession>
<dbReference type="OrthoDB" id="9134461at2"/>
<protein>
    <submittedName>
        <fullName evidence="1">Phage portal protein, HK97 family</fullName>
    </submittedName>
</protein>
<dbReference type="STRING" id="402881.Plav_0903"/>
<reference evidence="1 2" key="1">
    <citation type="journal article" date="2011" name="Stand. Genomic Sci.">
        <title>Complete genome sequence of Parvibaculum lavamentivorans type strain (DS-1(T)).</title>
        <authorList>
            <person name="Schleheck D."/>
            <person name="Weiss M."/>
            <person name="Pitluck S."/>
            <person name="Bruce D."/>
            <person name="Land M.L."/>
            <person name="Han S."/>
            <person name="Saunders E."/>
            <person name="Tapia R."/>
            <person name="Detter C."/>
            <person name="Brettin T."/>
            <person name="Han J."/>
            <person name="Woyke T."/>
            <person name="Goodwin L."/>
            <person name="Pennacchio L."/>
            <person name="Nolan M."/>
            <person name="Cook A.M."/>
            <person name="Kjelleberg S."/>
            <person name="Thomas T."/>
        </authorList>
    </citation>
    <scope>NUCLEOTIDE SEQUENCE [LARGE SCALE GENOMIC DNA]</scope>
    <source>
        <strain evidence="2">DS-1 / DSM 13023 / NCIMB 13966</strain>
    </source>
</reference>
<dbReference type="KEGG" id="pla:Plav_0903"/>
<dbReference type="RefSeq" id="WP_012109780.1">
    <property type="nucleotide sequence ID" value="NC_009719.1"/>
</dbReference>
<evidence type="ECO:0000313" key="1">
    <source>
        <dbReference type="EMBL" id="ABS62526.1"/>
    </source>
</evidence>